<dbReference type="Proteomes" id="UP000281738">
    <property type="component" value="Unassembled WGS sequence"/>
</dbReference>
<feature type="coiled-coil region" evidence="1">
    <location>
        <begin position="210"/>
        <end position="242"/>
    </location>
</feature>
<evidence type="ECO:0000313" key="3">
    <source>
        <dbReference type="Proteomes" id="UP000281738"/>
    </source>
</evidence>
<organism evidence="2 3">
    <name type="scientific">Nocardioides aurantiacus</name>
    <dbReference type="NCBI Taxonomy" id="86796"/>
    <lineage>
        <taxon>Bacteria</taxon>
        <taxon>Bacillati</taxon>
        <taxon>Actinomycetota</taxon>
        <taxon>Actinomycetes</taxon>
        <taxon>Propionibacteriales</taxon>
        <taxon>Nocardioidaceae</taxon>
        <taxon>Nocardioides</taxon>
    </lineage>
</organism>
<reference evidence="2 3" key="1">
    <citation type="submission" date="2018-11" db="EMBL/GenBank/DDBJ databases">
        <title>Sequencing the genomes of 1000 actinobacteria strains.</title>
        <authorList>
            <person name="Klenk H.-P."/>
        </authorList>
    </citation>
    <scope>NUCLEOTIDE SEQUENCE [LARGE SCALE GENOMIC DNA]</scope>
    <source>
        <strain evidence="2 3">DSM 12652</strain>
    </source>
</reference>
<comment type="caution">
    <text evidence="2">The sequence shown here is derived from an EMBL/GenBank/DDBJ whole genome shotgun (WGS) entry which is preliminary data.</text>
</comment>
<evidence type="ECO:0000313" key="2">
    <source>
        <dbReference type="EMBL" id="ROR91460.1"/>
    </source>
</evidence>
<feature type="coiled-coil region" evidence="1">
    <location>
        <begin position="343"/>
        <end position="377"/>
    </location>
</feature>
<evidence type="ECO:0000256" key="1">
    <source>
        <dbReference type="SAM" id="Coils"/>
    </source>
</evidence>
<keyword evidence="1" id="KW-0175">Coiled coil</keyword>
<sequence length="441" mass="46205">MAEPQEVPYWTLSSGGDGDDALVQRLQGTAAELNHDRLQRLRVALAAMSDNPPVLMERYALALPDVPQGGRLVAAGSPLAKQLGDIIGTTRQVAPVEAAAGSTEVLYRMVVPERLASQLAQGTAKQMVAKDGGVYSAVRGAKSIVGNTRFVPVSGGAGTAGAAGAGGAAAAAGLGSAGAVGAVVAAAPVVLLLAATAGSIYAEEQRRRTLERVEDILNTLKADALDEERDELNGAVAAITKATALLADEGRLGLSLGLDSAVNRIDTAVSRAERRVGDWERAVAGFAGSATPDELRAEFPGLGAAGGEFEAKLRMASFAIAMKRRVAILQAAEHTQADASLSLSRFNDALAEDTADLAQLEQRMVHLLTDLAHLKIEAPARRQHKVGYRPGEVRELLRWTPYLRAFADRETPASLGRRDFELCFVANDNGSIRVLEPVPAG</sequence>
<dbReference type="AlphaFoldDB" id="A0A3N2CV93"/>
<accession>A0A3N2CV93</accession>
<name>A0A3N2CV93_9ACTN</name>
<dbReference type="EMBL" id="RKHO01000001">
    <property type="protein sequence ID" value="ROR91460.1"/>
    <property type="molecule type" value="Genomic_DNA"/>
</dbReference>
<proteinExistence type="predicted"/>
<protein>
    <submittedName>
        <fullName evidence="2">Uncharacterized protein</fullName>
    </submittedName>
</protein>
<keyword evidence="3" id="KW-1185">Reference proteome</keyword>
<gene>
    <name evidence="2" type="ORF">EDD33_2327</name>
</gene>